<gene>
    <name evidence="1" type="ORF">ACFQ4O_03520</name>
</gene>
<feature type="non-terminal residue" evidence="1">
    <location>
        <position position="84"/>
    </location>
</feature>
<dbReference type="Proteomes" id="UP001597171">
    <property type="component" value="Unassembled WGS sequence"/>
</dbReference>
<reference evidence="2" key="1">
    <citation type="journal article" date="2019" name="Int. J. Syst. Evol. Microbiol.">
        <title>The Global Catalogue of Microorganisms (GCM) 10K type strain sequencing project: providing services to taxonomists for standard genome sequencing and annotation.</title>
        <authorList>
            <consortium name="The Broad Institute Genomics Platform"/>
            <consortium name="The Broad Institute Genome Sequencing Center for Infectious Disease"/>
            <person name="Wu L."/>
            <person name="Ma J."/>
        </authorList>
    </citation>
    <scope>NUCLEOTIDE SEQUENCE [LARGE SCALE GENOMIC DNA]</scope>
    <source>
        <strain evidence="2">CCUG 61696</strain>
    </source>
</reference>
<proteinExistence type="predicted"/>
<evidence type="ECO:0000313" key="1">
    <source>
        <dbReference type="EMBL" id="MFD1331060.1"/>
    </source>
</evidence>
<comment type="caution">
    <text evidence="1">The sequence shown here is derived from an EMBL/GenBank/DDBJ whole genome shotgun (WGS) entry which is preliminary data.</text>
</comment>
<accession>A0ABW3Z5D9</accession>
<evidence type="ECO:0000313" key="2">
    <source>
        <dbReference type="Proteomes" id="UP001597171"/>
    </source>
</evidence>
<sequence>MTTKDGGPAAARVAVLLGRSEVRIWGMSAQERLTRQLGRAGARDVRTALDGIAPDAQVLLLRVDHAFEQRLVDALAIRPGAALV</sequence>
<keyword evidence="2" id="KW-1185">Reference proteome</keyword>
<organism evidence="1 2">
    <name type="scientific">Methylopila musalis</name>
    <dbReference type="NCBI Taxonomy" id="1134781"/>
    <lineage>
        <taxon>Bacteria</taxon>
        <taxon>Pseudomonadati</taxon>
        <taxon>Pseudomonadota</taxon>
        <taxon>Alphaproteobacteria</taxon>
        <taxon>Hyphomicrobiales</taxon>
        <taxon>Methylopilaceae</taxon>
        <taxon>Methylopila</taxon>
    </lineage>
</organism>
<protein>
    <submittedName>
        <fullName evidence="1">CDP-alcohol phosphatidyltransferase family protein</fullName>
    </submittedName>
</protein>
<name>A0ABW3Z5D9_9HYPH</name>
<dbReference type="EMBL" id="JBHTMX010000012">
    <property type="protein sequence ID" value="MFD1331060.1"/>
    <property type="molecule type" value="Genomic_DNA"/>
</dbReference>